<dbReference type="Proteomes" id="UP000799324">
    <property type="component" value="Unassembled WGS sequence"/>
</dbReference>
<dbReference type="OrthoDB" id="2426273at2759"/>
<accession>A0A6A6T8W8</accession>
<dbReference type="EMBL" id="MU004345">
    <property type="protein sequence ID" value="KAF2655681.1"/>
    <property type="molecule type" value="Genomic_DNA"/>
</dbReference>
<dbReference type="AlphaFoldDB" id="A0A6A6T8W8"/>
<organism evidence="1 2">
    <name type="scientific">Lophiostoma macrostomum CBS 122681</name>
    <dbReference type="NCBI Taxonomy" id="1314788"/>
    <lineage>
        <taxon>Eukaryota</taxon>
        <taxon>Fungi</taxon>
        <taxon>Dikarya</taxon>
        <taxon>Ascomycota</taxon>
        <taxon>Pezizomycotina</taxon>
        <taxon>Dothideomycetes</taxon>
        <taxon>Pleosporomycetidae</taxon>
        <taxon>Pleosporales</taxon>
        <taxon>Lophiostomataceae</taxon>
        <taxon>Lophiostoma</taxon>
    </lineage>
</organism>
<evidence type="ECO:0008006" key="3">
    <source>
        <dbReference type="Google" id="ProtNLM"/>
    </source>
</evidence>
<proteinExistence type="predicted"/>
<name>A0A6A6T8W8_9PLEO</name>
<dbReference type="PANTHER" id="PTHR39596">
    <property type="match status" value="1"/>
</dbReference>
<sequence>MDHIPLPKNPTWGSFEVPCLVSPEDDDYDGDPRLFAEHKGWIARPWKEWNEIFKDPPDDFKAFMQHWRYFKLIFAVFSTVKDPRLSIHGLTRFNSQGKRILDTTRLPEAINDAMAKYPDPQVSNVKSILEFLLRIENGFTLMKRTHPMVLMPTTPISLATYCTEGPILVDVDPLPDVTRMSIYLLYEVICKAQLFKEVERTKPAFNLSNAARLANIPSSLGMIGLKDLASKRLLQSGWCPVRVEHFSQQFSPSGQMFAANIERLDTADHSTCSQESCCHDQVDNKRYQTAHVKGCPGCHEVSASSAELSKILESGSYPIVRLRHSSTGDSAISLHPYHAGVPYIAISHVWSDGLGNPQDNAVPLYDYNSKVLISLVKALRYRTTSVSSDEAICLANFLNLDTSTIMAIPSSSEKAAEKRMCAFWKMVSQVPVGYIGSLFARLGSDKLGWAPRTMLDEHPKQLVKRKYISITGARKNIQYSLSGDSTAFNHDQNSLNATRTEEGLRFCSRGLDLKITAEKGLQETMLLQTVDGKLFRAKILGPISGSSPLPIPEPSGSHIMMVVDTGDCFSGTDGAQGLIVYRGHSQDGIHFGHAVGVVALEEFIEEHWEFATVPGLQAIRKPLVNTGASVLPSEILENVEMLGDTTCWCINVFTGGIS</sequence>
<keyword evidence="2" id="KW-1185">Reference proteome</keyword>
<protein>
    <recommendedName>
        <fullName evidence="3">Heterokaryon incompatibility domain-containing protein</fullName>
    </recommendedName>
</protein>
<gene>
    <name evidence="1" type="ORF">K491DRAFT_758025</name>
</gene>
<dbReference type="PANTHER" id="PTHR39596:SF2">
    <property type="entry name" value="HET DOMAIN PROTEIN (AFU_ORTHOLOGUE AFUA_1G17550)-RELATED"/>
    <property type="match status" value="1"/>
</dbReference>
<evidence type="ECO:0000313" key="2">
    <source>
        <dbReference type="Proteomes" id="UP000799324"/>
    </source>
</evidence>
<reference evidence="1" key="1">
    <citation type="journal article" date="2020" name="Stud. Mycol.">
        <title>101 Dothideomycetes genomes: a test case for predicting lifestyles and emergence of pathogens.</title>
        <authorList>
            <person name="Haridas S."/>
            <person name="Albert R."/>
            <person name="Binder M."/>
            <person name="Bloem J."/>
            <person name="Labutti K."/>
            <person name="Salamov A."/>
            <person name="Andreopoulos B."/>
            <person name="Baker S."/>
            <person name="Barry K."/>
            <person name="Bills G."/>
            <person name="Bluhm B."/>
            <person name="Cannon C."/>
            <person name="Castanera R."/>
            <person name="Culley D."/>
            <person name="Daum C."/>
            <person name="Ezra D."/>
            <person name="Gonzalez J."/>
            <person name="Henrissat B."/>
            <person name="Kuo A."/>
            <person name="Liang C."/>
            <person name="Lipzen A."/>
            <person name="Lutzoni F."/>
            <person name="Magnuson J."/>
            <person name="Mondo S."/>
            <person name="Nolan M."/>
            <person name="Ohm R."/>
            <person name="Pangilinan J."/>
            <person name="Park H.-J."/>
            <person name="Ramirez L."/>
            <person name="Alfaro M."/>
            <person name="Sun H."/>
            <person name="Tritt A."/>
            <person name="Yoshinaga Y."/>
            <person name="Zwiers L.-H."/>
            <person name="Turgeon B."/>
            <person name="Goodwin S."/>
            <person name="Spatafora J."/>
            <person name="Crous P."/>
            <person name="Grigoriev I."/>
        </authorList>
    </citation>
    <scope>NUCLEOTIDE SEQUENCE</scope>
    <source>
        <strain evidence="1">CBS 122681</strain>
    </source>
</reference>
<evidence type="ECO:0000313" key="1">
    <source>
        <dbReference type="EMBL" id="KAF2655681.1"/>
    </source>
</evidence>